<dbReference type="EMBL" id="JAVRHN010000006">
    <property type="protein sequence ID" value="MDT0686574.1"/>
    <property type="molecule type" value="Genomic_DNA"/>
</dbReference>
<dbReference type="PANTHER" id="PTHR43377:SF1">
    <property type="entry name" value="BILIVERDIN REDUCTASE A"/>
    <property type="match status" value="1"/>
</dbReference>
<keyword evidence="3" id="KW-1185">Reference proteome</keyword>
<gene>
    <name evidence="2" type="ORF">RM541_09355</name>
</gene>
<organism evidence="2 3">
    <name type="scientific">Autumnicola psychrophila</name>
    <dbReference type="NCBI Taxonomy" id="3075592"/>
    <lineage>
        <taxon>Bacteria</taxon>
        <taxon>Pseudomonadati</taxon>
        <taxon>Bacteroidota</taxon>
        <taxon>Flavobacteriia</taxon>
        <taxon>Flavobacteriales</taxon>
        <taxon>Flavobacteriaceae</taxon>
        <taxon>Autumnicola</taxon>
    </lineage>
</organism>
<sequence length="307" mass="34965">MKILLIGLGSIGRRHLSHLQQIGGLDLAALRTQKGQIKKEGDITEFYNLEDALNFKPDGVIISNPTSLHVESAIPFLEKGIKVLIEKPIDTSVKNAELLEKYSDLIRIAYCMRFYPVNPFLKQRFKDEPPFKVGFKRSFYLPKWHPYADYKKEYTALKSLGGGVIRTLSHEIDLSLDWFGEPQEIAGVVDKVSFLEIDTDDYAFFTTKSGNTRINFELDFFSPVNVKVFEAYTAKGKYEWGANAVFFTAYDSDSKEILFTASAEAYTQMYQDQMEDFCNFISSGNSLNASFEDGINVLKIIEKVEKR</sequence>
<reference evidence="2 3" key="1">
    <citation type="submission" date="2023-09" db="EMBL/GenBank/DDBJ databases">
        <authorList>
            <person name="Rey-Velasco X."/>
        </authorList>
    </citation>
    <scope>NUCLEOTIDE SEQUENCE [LARGE SCALE GENOMIC DNA]</scope>
    <source>
        <strain evidence="2 3">F225</strain>
    </source>
</reference>
<dbReference type="SUPFAM" id="SSF55347">
    <property type="entry name" value="Glyceraldehyde-3-phosphate dehydrogenase-like, C-terminal domain"/>
    <property type="match status" value="1"/>
</dbReference>
<name>A0ABU3DS86_9FLAO</name>
<evidence type="ECO:0000313" key="3">
    <source>
        <dbReference type="Proteomes" id="UP001253848"/>
    </source>
</evidence>
<comment type="caution">
    <text evidence="2">The sequence shown here is derived from an EMBL/GenBank/DDBJ whole genome shotgun (WGS) entry which is preliminary data.</text>
</comment>
<dbReference type="Pfam" id="PF01408">
    <property type="entry name" value="GFO_IDH_MocA"/>
    <property type="match status" value="1"/>
</dbReference>
<dbReference type="SUPFAM" id="SSF51735">
    <property type="entry name" value="NAD(P)-binding Rossmann-fold domains"/>
    <property type="match status" value="1"/>
</dbReference>
<proteinExistence type="predicted"/>
<dbReference type="InterPro" id="IPR051450">
    <property type="entry name" value="Gfo/Idh/MocA_Oxidoreductases"/>
</dbReference>
<evidence type="ECO:0000313" key="2">
    <source>
        <dbReference type="EMBL" id="MDT0686574.1"/>
    </source>
</evidence>
<accession>A0ABU3DS86</accession>
<dbReference type="Proteomes" id="UP001253848">
    <property type="component" value="Unassembled WGS sequence"/>
</dbReference>
<dbReference type="Gene3D" id="3.30.360.10">
    <property type="entry name" value="Dihydrodipicolinate Reductase, domain 2"/>
    <property type="match status" value="1"/>
</dbReference>
<dbReference type="InterPro" id="IPR000683">
    <property type="entry name" value="Gfo/Idh/MocA-like_OxRdtase_N"/>
</dbReference>
<dbReference type="Gene3D" id="3.40.50.720">
    <property type="entry name" value="NAD(P)-binding Rossmann-like Domain"/>
    <property type="match status" value="1"/>
</dbReference>
<dbReference type="PANTHER" id="PTHR43377">
    <property type="entry name" value="BILIVERDIN REDUCTASE A"/>
    <property type="match status" value="1"/>
</dbReference>
<protein>
    <submittedName>
        <fullName evidence="2">Gfo/Idh/MocA family oxidoreductase</fullName>
    </submittedName>
</protein>
<dbReference type="InterPro" id="IPR036291">
    <property type="entry name" value="NAD(P)-bd_dom_sf"/>
</dbReference>
<evidence type="ECO:0000259" key="1">
    <source>
        <dbReference type="Pfam" id="PF01408"/>
    </source>
</evidence>
<feature type="domain" description="Gfo/Idh/MocA-like oxidoreductase N-terminal" evidence="1">
    <location>
        <begin position="1"/>
        <end position="98"/>
    </location>
</feature>
<dbReference type="RefSeq" id="WP_311499898.1">
    <property type="nucleotide sequence ID" value="NZ_JAVRHN010000006.1"/>
</dbReference>